<keyword evidence="2" id="KW-1185">Reference proteome</keyword>
<dbReference type="AlphaFoldDB" id="A0ABD2CA03"/>
<dbReference type="EMBL" id="JAYRBN010000058">
    <property type="protein sequence ID" value="KAL2741799.1"/>
    <property type="molecule type" value="Genomic_DNA"/>
</dbReference>
<dbReference type="Proteomes" id="UP001607303">
    <property type="component" value="Unassembled WGS sequence"/>
</dbReference>
<comment type="caution">
    <text evidence="1">The sequence shown here is derived from an EMBL/GenBank/DDBJ whole genome shotgun (WGS) entry which is preliminary data.</text>
</comment>
<protein>
    <submittedName>
        <fullName evidence="1">Uncharacterized protein</fullName>
    </submittedName>
</protein>
<name>A0ABD2CA03_VESMC</name>
<organism evidence="1 2">
    <name type="scientific">Vespula maculifrons</name>
    <name type="common">Eastern yellow jacket</name>
    <name type="synonym">Wasp</name>
    <dbReference type="NCBI Taxonomy" id="7453"/>
    <lineage>
        <taxon>Eukaryota</taxon>
        <taxon>Metazoa</taxon>
        <taxon>Ecdysozoa</taxon>
        <taxon>Arthropoda</taxon>
        <taxon>Hexapoda</taxon>
        <taxon>Insecta</taxon>
        <taxon>Pterygota</taxon>
        <taxon>Neoptera</taxon>
        <taxon>Endopterygota</taxon>
        <taxon>Hymenoptera</taxon>
        <taxon>Apocrita</taxon>
        <taxon>Aculeata</taxon>
        <taxon>Vespoidea</taxon>
        <taxon>Vespidae</taxon>
        <taxon>Vespinae</taxon>
        <taxon>Vespula</taxon>
    </lineage>
</organism>
<evidence type="ECO:0000313" key="1">
    <source>
        <dbReference type="EMBL" id="KAL2741799.1"/>
    </source>
</evidence>
<sequence>MPSQKNPNTPRRIKMKSIHNSLDRFLIEHQINIRLQNRENNFQAKSMHWNVLDNTFSQNIVIKINCYNKAFIHYSKTF</sequence>
<accession>A0ABD2CA03</accession>
<reference evidence="1 2" key="1">
    <citation type="journal article" date="2024" name="Ann. Entomol. Soc. Am.">
        <title>Genomic analyses of the southern and eastern yellowjacket wasps (Hymenoptera: Vespidae) reveal evolutionary signatures of social life.</title>
        <authorList>
            <person name="Catto M.A."/>
            <person name="Caine P.B."/>
            <person name="Orr S.E."/>
            <person name="Hunt B.G."/>
            <person name="Goodisman M.A.D."/>
        </authorList>
    </citation>
    <scope>NUCLEOTIDE SEQUENCE [LARGE SCALE GENOMIC DNA]</scope>
    <source>
        <strain evidence="1">232</strain>
        <tissue evidence="1">Head and thorax</tissue>
    </source>
</reference>
<proteinExistence type="predicted"/>
<evidence type="ECO:0000313" key="2">
    <source>
        <dbReference type="Proteomes" id="UP001607303"/>
    </source>
</evidence>
<gene>
    <name evidence="1" type="ORF">V1477_009428</name>
</gene>